<dbReference type="OrthoDB" id="8062037at2759"/>
<protein>
    <recommendedName>
        <fullName evidence="4">RING-type E3 ubiquitin transferase</fullName>
        <ecNumber evidence="4">2.3.2.27</ecNumber>
    </recommendedName>
</protein>
<keyword evidence="14" id="KW-0479">Metal-binding</keyword>
<dbReference type="Proteomes" id="UP000193648">
    <property type="component" value="Unassembled WGS sequence"/>
</dbReference>
<dbReference type="InterPro" id="IPR037381">
    <property type="entry name" value="RFWD3"/>
</dbReference>
<feature type="region of interest" description="Disordered" evidence="16">
    <location>
        <begin position="642"/>
        <end position="694"/>
    </location>
</feature>
<keyword evidence="6" id="KW-0853">WD repeat</keyword>
<keyword evidence="12" id="KW-0539">Nucleus</keyword>
<evidence type="ECO:0000256" key="10">
    <source>
        <dbReference type="ARBA" id="ARBA00022786"/>
    </source>
</evidence>
<feature type="compositionally biased region" description="Low complexity" evidence="16">
    <location>
        <begin position="31"/>
        <end position="56"/>
    </location>
</feature>
<keyword evidence="14" id="KW-0862">Zinc</keyword>
<name>A0A1Y2GSA7_9FUNG</name>
<dbReference type="SMART" id="SM00184">
    <property type="entry name" value="RING"/>
    <property type="match status" value="1"/>
</dbReference>
<accession>A0A1Y2GSA7</accession>
<evidence type="ECO:0000256" key="1">
    <source>
        <dbReference type="ARBA" id="ARBA00000900"/>
    </source>
</evidence>
<feature type="compositionally biased region" description="Acidic residues" evidence="16">
    <location>
        <begin position="642"/>
        <end position="656"/>
    </location>
</feature>
<evidence type="ECO:0000256" key="16">
    <source>
        <dbReference type="SAM" id="MobiDB-lite"/>
    </source>
</evidence>
<evidence type="ECO:0000256" key="14">
    <source>
        <dbReference type="PROSITE-ProRule" id="PRU00175"/>
    </source>
</evidence>
<keyword evidence="11" id="KW-0234">DNA repair</keyword>
<dbReference type="PANTHER" id="PTHR16047:SF7">
    <property type="entry name" value="E3 UBIQUITIN-PROTEIN LIGASE RFWD3"/>
    <property type="match status" value="1"/>
</dbReference>
<evidence type="ECO:0000313" key="18">
    <source>
        <dbReference type="EMBL" id="ORZ21021.1"/>
    </source>
</evidence>
<proteinExistence type="predicted"/>
<dbReference type="GO" id="GO:0036297">
    <property type="term" value="P:interstrand cross-link repair"/>
    <property type="evidence" value="ECO:0007669"/>
    <property type="project" value="InterPro"/>
</dbReference>
<dbReference type="STRING" id="64571.A0A1Y2GSA7"/>
<keyword evidence="10" id="KW-0833">Ubl conjugation pathway</keyword>
<evidence type="ECO:0000256" key="13">
    <source>
        <dbReference type="ARBA" id="ARBA00034306"/>
    </source>
</evidence>
<comment type="pathway">
    <text evidence="3">Protein modification; protein ubiquitination.</text>
</comment>
<dbReference type="GeneID" id="33565546"/>
<dbReference type="GO" id="GO:0016567">
    <property type="term" value="P:protein ubiquitination"/>
    <property type="evidence" value="ECO:0007669"/>
    <property type="project" value="InterPro"/>
</dbReference>
<dbReference type="SUPFAM" id="SSF57850">
    <property type="entry name" value="RING/U-box"/>
    <property type="match status" value="1"/>
</dbReference>
<dbReference type="AlphaFoldDB" id="A0A1Y2GSA7"/>
<feature type="domain" description="RING-type" evidence="17">
    <location>
        <begin position="91"/>
        <end position="140"/>
    </location>
</feature>
<dbReference type="PROSITE" id="PS50089">
    <property type="entry name" value="ZF_RING_2"/>
    <property type="match status" value="1"/>
</dbReference>
<dbReference type="InterPro" id="IPR013083">
    <property type="entry name" value="Znf_RING/FYVE/PHD"/>
</dbReference>
<dbReference type="Pfam" id="PF13639">
    <property type="entry name" value="zf-RING_2"/>
    <property type="match status" value="1"/>
</dbReference>
<dbReference type="SUPFAM" id="SSF50978">
    <property type="entry name" value="WD40 repeat-like"/>
    <property type="match status" value="1"/>
</dbReference>
<evidence type="ECO:0000256" key="4">
    <source>
        <dbReference type="ARBA" id="ARBA00012483"/>
    </source>
</evidence>
<dbReference type="InterPro" id="IPR015943">
    <property type="entry name" value="WD40/YVTN_repeat-like_dom_sf"/>
</dbReference>
<evidence type="ECO:0000256" key="6">
    <source>
        <dbReference type="ARBA" id="ARBA00022574"/>
    </source>
</evidence>
<keyword evidence="15" id="KW-0175">Coiled coil</keyword>
<keyword evidence="19" id="KW-1185">Reference proteome</keyword>
<dbReference type="Gene3D" id="3.30.40.10">
    <property type="entry name" value="Zinc/RING finger domain, C3HC4 (zinc finger)"/>
    <property type="match status" value="1"/>
</dbReference>
<dbReference type="GO" id="GO:0005737">
    <property type="term" value="C:cytoplasm"/>
    <property type="evidence" value="ECO:0007669"/>
    <property type="project" value="UniProtKB-SubCell"/>
</dbReference>
<dbReference type="GO" id="GO:0016604">
    <property type="term" value="C:nuclear body"/>
    <property type="evidence" value="ECO:0007669"/>
    <property type="project" value="UniProtKB-SubCell"/>
</dbReference>
<dbReference type="EC" id="2.3.2.27" evidence="4"/>
<dbReference type="InParanoid" id="A0A1Y2GSA7"/>
<feature type="region of interest" description="Disordered" evidence="16">
    <location>
        <begin position="446"/>
        <end position="468"/>
    </location>
</feature>
<feature type="region of interest" description="Disordered" evidence="16">
    <location>
        <begin position="22"/>
        <end position="56"/>
    </location>
</feature>
<dbReference type="GO" id="GO:0008270">
    <property type="term" value="F:zinc ion binding"/>
    <property type="evidence" value="ECO:0007669"/>
    <property type="project" value="UniProtKB-KW"/>
</dbReference>
<dbReference type="PANTHER" id="PTHR16047">
    <property type="entry name" value="RFWD3 PROTEIN"/>
    <property type="match status" value="1"/>
</dbReference>
<evidence type="ECO:0000259" key="17">
    <source>
        <dbReference type="PROSITE" id="PS50089"/>
    </source>
</evidence>
<reference evidence="18 19" key="1">
    <citation type="submission" date="2016-07" db="EMBL/GenBank/DDBJ databases">
        <title>Pervasive Adenine N6-methylation of Active Genes in Fungi.</title>
        <authorList>
            <consortium name="DOE Joint Genome Institute"/>
            <person name="Mondo S.J."/>
            <person name="Dannebaum R.O."/>
            <person name="Kuo R.C."/>
            <person name="Labutti K."/>
            <person name="Haridas S."/>
            <person name="Kuo A."/>
            <person name="Salamov A."/>
            <person name="Ahrendt S.R."/>
            <person name="Lipzen A."/>
            <person name="Sullivan W."/>
            <person name="Andreopoulos W.B."/>
            <person name="Clum A."/>
            <person name="Lindquist E."/>
            <person name="Daum C."/>
            <person name="Ramamoorthy G.K."/>
            <person name="Gryganskyi A."/>
            <person name="Culley D."/>
            <person name="Magnuson J.K."/>
            <person name="James T.Y."/>
            <person name="O'Malley M.A."/>
            <person name="Stajich J.E."/>
            <person name="Spatafora J.W."/>
            <person name="Visel A."/>
            <person name="Grigoriev I.V."/>
        </authorList>
    </citation>
    <scope>NUCLEOTIDE SEQUENCE [LARGE SCALE GENOMIC DNA]</scope>
    <source>
        <strain evidence="18 19">NRRL 3116</strain>
    </source>
</reference>
<comment type="catalytic activity">
    <reaction evidence="1">
        <text>S-ubiquitinyl-[E2 ubiquitin-conjugating enzyme]-L-cysteine + [acceptor protein]-L-lysine = [E2 ubiquitin-conjugating enzyme]-L-cysteine + N(6)-ubiquitinyl-[acceptor protein]-L-lysine.</text>
        <dbReference type="EC" id="2.3.2.27"/>
    </reaction>
</comment>
<dbReference type="InterPro" id="IPR036322">
    <property type="entry name" value="WD40_repeat_dom_sf"/>
</dbReference>
<evidence type="ECO:0000313" key="19">
    <source>
        <dbReference type="Proteomes" id="UP000193648"/>
    </source>
</evidence>
<keyword evidence="9" id="KW-0227">DNA damage</keyword>
<comment type="caution">
    <text evidence="18">The sequence shown here is derived from an EMBL/GenBank/DDBJ whole genome shotgun (WGS) entry which is preliminary data.</text>
</comment>
<keyword evidence="5" id="KW-0963">Cytoplasm</keyword>
<keyword evidence="14" id="KW-0863">Zinc-finger</keyword>
<evidence type="ECO:0000256" key="15">
    <source>
        <dbReference type="SAM" id="Coils"/>
    </source>
</evidence>
<evidence type="ECO:0000256" key="9">
    <source>
        <dbReference type="ARBA" id="ARBA00022763"/>
    </source>
</evidence>
<dbReference type="CDD" id="cd16450">
    <property type="entry name" value="mRING-C3HGC3_RFWD3"/>
    <property type="match status" value="1"/>
</dbReference>
<organism evidence="18 19">
    <name type="scientific">Lobosporangium transversale</name>
    <dbReference type="NCBI Taxonomy" id="64571"/>
    <lineage>
        <taxon>Eukaryota</taxon>
        <taxon>Fungi</taxon>
        <taxon>Fungi incertae sedis</taxon>
        <taxon>Mucoromycota</taxon>
        <taxon>Mortierellomycotina</taxon>
        <taxon>Mortierellomycetes</taxon>
        <taxon>Mortierellales</taxon>
        <taxon>Mortierellaceae</taxon>
        <taxon>Lobosporangium</taxon>
    </lineage>
</organism>
<evidence type="ECO:0000256" key="8">
    <source>
        <dbReference type="ARBA" id="ARBA00022737"/>
    </source>
</evidence>
<evidence type="ECO:0000256" key="12">
    <source>
        <dbReference type="ARBA" id="ARBA00023242"/>
    </source>
</evidence>
<evidence type="ECO:0000256" key="2">
    <source>
        <dbReference type="ARBA" id="ARBA00004496"/>
    </source>
</evidence>
<dbReference type="Pfam" id="PF23419">
    <property type="entry name" value="WD40_RFWD3"/>
    <property type="match status" value="1"/>
</dbReference>
<gene>
    <name evidence="18" type="ORF">BCR41DRAFT_350914</name>
</gene>
<keyword evidence="7" id="KW-0808">Transferase</keyword>
<evidence type="ECO:0000256" key="7">
    <source>
        <dbReference type="ARBA" id="ARBA00022679"/>
    </source>
</evidence>
<dbReference type="InterPro" id="IPR001841">
    <property type="entry name" value="Znf_RING"/>
</dbReference>
<dbReference type="InterPro" id="IPR056527">
    <property type="entry name" value="WD40_RFWD3"/>
</dbReference>
<dbReference type="RefSeq" id="XP_021882930.1">
    <property type="nucleotide sequence ID" value="XM_022023702.1"/>
</dbReference>
<sequence>MEGDFNDVNDMSFIIEGDDDIVRNLDDDHNQPIPVNNQPSVQPQPDQLSQSQDQDFQSQVGVVLRPRNEASHMNIPQPRSQDIDAEDSSNCSICLEPWTNSGNHRLVCTKCGHLFGESCILKWIAQENRKNNIAKCPECNYPAKRKDLRRIWSKSITTLDTAERDETNARAKREHDMRIQCEQELAQSRMAYEMLKIEMNKLQKKHDRQRSLKMRYRAELNQLKPTQVEKDIAKRSAYAFRNVLVLRTMPSGIPFYMSYRPDEEMLACSRFMNGVHGLAKISMRDFSSSLHDIIPIHSQPIRDVQCYTSDPTQNKSLILTTSQDKTLKVTSALSKQTVLSYDLKAPGWSCCWSTLDSNIMYCSVQAKEKVLSFDIRNTKGPVASFAPTNHHSPIHSMIHIGPTETRKREGILCGNYAGPFVYTFESSTKTDTFSQGSVVGVSANEGSIAGEETASNEGRQEQDRSKWPTCSSVSYNPITRHWMASYKFIEKPFFTQHVRGVLDYDESSGELGLKKEFKVAGGAPVPCMSRTTVFSRKDGSIHMAAGSIGKSYIWCSDSKLETSNVFDVSLSQLSSGDDSVKRIILEPEKRHAFGHQAQDPIKDIKSVFVGDKEYVTTLSDRQIVFYEWSETQKVNELDLEEFDDSDEDQDIEEIESEREKGKRRRIEVRSMSDQSNIGYIGSQSSGDLDYATED</sequence>
<dbReference type="Gene3D" id="2.130.10.10">
    <property type="entry name" value="YVTN repeat-like/Quinoprotein amine dehydrogenase"/>
    <property type="match status" value="1"/>
</dbReference>
<feature type="compositionally biased region" description="Polar residues" evidence="16">
    <location>
        <begin position="671"/>
        <end position="686"/>
    </location>
</feature>
<dbReference type="EMBL" id="MCFF01000012">
    <property type="protein sequence ID" value="ORZ21021.1"/>
    <property type="molecule type" value="Genomic_DNA"/>
</dbReference>
<feature type="coiled-coil region" evidence="15">
    <location>
        <begin position="185"/>
        <end position="219"/>
    </location>
</feature>
<keyword evidence="8" id="KW-0677">Repeat</keyword>
<evidence type="ECO:0000256" key="5">
    <source>
        <dbReference type="ARBA" id="ARBA00022490"/>
    </source>
</evidence>
<evidence type="ECO:0000256" key="3">
    <source>
        <dbReference type="ARBA" id="ARBA00004906"/>
    </source>
</evidence>
<comment type="subcellular location">
    <subcellularLocation>
        <location evidence="2">Cytoplasm</location>
    </subcellularLocation>
    <subcellularLocation>
        <location evidence="13">Nucleus</location>
        <location evidence="13">Nuclear body</location>
    </subcellularLocation>
</comment>
<evidence type="ECO:0000256" key="11">
    <source>
        <dbReference type="ARBA" id="ARBA00023204"/>
    </source>
</evidence>
<dbReference type="GO" id="GO:0061630">
    <property type="term" value="F:ubiquitin protein ligase activity"/>
    <property type="evidence" value="ECO:0007669"/>
    <property type="project" value="UniProtKB-EC"/>
</dbReference>